<dbReference type="AlphaFoldDB" id="A0A4R6SIH5"/>
<evidence type="ECO:0000313" key="4">
    <source>
        <dbReference type="Proteomes" id="UP000295444"/>
    </source>
</evidence>
<dbReference type="EMBL" id="SNXZ01000002">
    <property type="protein sequence ID" value="TDQ01400.1"/>
    <property type="molecule type" value="Genomic_DNA"/>
</dbReference>
<protein>
    <submittedName>
        <fullName evidence="3">PASTA domain-containing protein</fullName>
    </submittedName>
</protein>
<dbReference type="SUPFAM" id="SSF54184">
    <property type="entry name" value="Penicillin-binding protein 2x (pbp-2x), c-terminal domain"/>
    <property type="match status" value="1"/>
</dbReference>
<gene>
    <name evidence="3" type="ORF">EV186_1021268</name>
</gene>
<proteinExistence type="predicted"/>
<evidence type="ECO:0000256" key="1">
    <source>
        <dbReference type="SAM" id="MobiDB-lite"/>
    </source>
</evidence>
<dbReference type="RefSeq" id="WP_133849984.1">
    <property type="nucleotide sequence ID" value="NZ_SNXZ01000002.1"/>
</dbReference>
<comment type="caution">
    <text evidence="3">The sequence shown here is derived from an EMBL/GenBank/DDBJ whole genome shotgun (WGS) entry which is preliminary data.</text>
</comment>
<sequence>MVQRDAWGEGEQSWAELLAWARIQDGGDALAALHNIGQLRRLLDETEFAAVRAARREGRSWAEIAVKLGVTRQSAWERWRDVDAEPGEQEPAPAGVLSRAAARMARRGATVTVPSVIGMTVEDARDTLQGRGLVGISADDGDVPIAQLILGGAVVTDQSPESGAVVSPGSPIKLWTRTGGGGAGVREPRRPRPTPQVGLKMQDTPHDEEVGRSVGRARRSG</sequence>
<dbReference type="InterPro" id="IPR005543">
    <property type="entry name" value="PASTA_dom"/>
</dbReference>
<organism evidence="3 4">
    <name type="scientific">Labedaea rhizosphaerae</name>
    <dbReference type="NCBI Taxonomy" id="598644"/>
    <lineage>
        <taxon>Bacteria</taxon>
        <taxon>Bacillati</taxon>
        <taxon>Actinomycetota</taxon>
        <taxon>Actinomycetes</taxon>
        <taxon>Pseudonocardiales</taxon>
        <taxon>Pseudonocardiaceae</taxon>
        <taxon>Labedaea</taxon>
    </lineage>
</organism>
<keyword evidence="4" id="KW-1185">Reference proteome</keyword>
<name>A0A4R6SIH5_LABRH</name>
<dbReference type="Proteomes" id="UP000295444">
    <property type="component" value="Unassembled WGS sequence"/>
</dbReference>
<dbReference type="Gene3D" id="3.30.10.20">
    <property type="match status" value="1"/>
</dbReference>
<dbReference type="Pfam" id="PF03793">
    <property type="entry name" value="PASTA"/>
    <property type="match status" value="1"/>
</dbReference>
<dbReference type="SMART" id="SM00740">
    <property type="entry name" value="PASTA"/>
    <property type="match status" value="1"/>
</dbReference>
<feature type="region of interest" description="Disordered" evidence="1">
    <location>
        <begin position="161"/>
        <end position="221"/>
    </location>
</feature>
<dbReference type="OrthoDB" id="9812570at2"/>
<feature type="domain" description="PASTA" evidence="2">
    <location>
        <begin position="108"/>
        <end position="178"/>
    </location>
</feature>
<dbReference type="CDD" id="cd06577">
    <property type="entry name" value="PASTA_pknB"/>
    <property type="match status" value="1"/>
</dbReference>
<accession>A0A4R6SIH5</accession>
<evidence type="ECO:0000313" key="3">
    <source>
        <dbReference type="EMBL" id="TDQ01400.1"/>
    </source>
</evidence>
<evidence type="ECO:0000259" key="2">
    <source>
        <dbReference type="PROSITE" id="PS51178"/>
    </source>
</evidence>
<reference evidence="3 4" key="1">
    <citation type="submission" date="2019-03" db="EMBL/GenBank/DDBJ databases">
        <title>Genomic Encyclopedia of Type Strains, Phase IV (KMG-IV): sequencing the most valuable type-strain genomes for metagenomic binning, comparative biology and taxonomic classification.</title>
        <authorList>
            <person name="Goeker M."/>
        </authorList>
    </citation>
    <scope>NUCLEOTIDE SEQUENCE [LARGE SCALE GENOMIC DNA]</scope>
    <source>
        <strain evidence="3 4">DSM 45361</strain>
    </source>
</reference>
<dbReference type="PROSITE" id="PS51178">
    <property type="entry name" value="PASTA"/>
    <property type="match status" value="1"/>
</dbReference>